<protein>
    <submittedName>
        <fullName evidence="1">Uncharacterized protein</fullName>
    </submittedName>
</protein>
<sequence length="44" mass="5164">MWVIELNVAGHRFTHRVRTPHSHVLPISPRSLLRRPSQLLERVA</sequence>
<proteinExistence type="predicted"/>
<evidence type="ECO:0000313" key="2">
    <source>
        <dbReference type="Proteomes" id="UP001241092"/>
    </source>
</evidence>
<dbReference type="AlphaFoldDB" id="A0AAI8TUE2"/>
<dbReference type="RefSeq" id="WP_268951271.1">
    <property type="nucleotide sequence ID" value="NZ_AP022567.1"/>
</dbReference>
<organism evidence="1 2">
    <name type="scientific">Mycolicibacterium mageritense</name>
    <name type="common">Mycobacterium mageritense</name>
    <dbReference type="NCBI Taxonomy" id="53462"/>
    <lineage>
        <taxon>Bacteria</taxon>
        <taxon>Bacillati</taxon>
        <taxon>Actinomycetota</taxon>
        <taxon>Actinomycetes</taxon>
        <taxon>Mycobacteriales</taxon>
        <taxon>Mycobacteriaceae</taxon>
        <taxon>Mycolicibacterium</taxon>
    </lineage>
</organism>
<reference evidence="1" key="1">
    <citation type="submission" date="2023-03" db="EMBL/GenBank/DDBJ databases">
        <title>Draft genome sequence of a Mycolicibacterium mageritense strain H4_3_1 isolated from a hybrid biological-inorganic system reactor.</title>
        <authorList>
            <person name="Feng X."/>
            <person name="Kazama D."/>
            <person name="Sato K."/>
            <person name="Kobayashi H."/>
        </authorList>
    </citation>
    <scope>NUCLEOTIDE SEQUENCE</scope>
    <source>
        <strain evidence="1">H4_3_1</strain>
    </source>
</reference>
<dbReference type="Proteomes" id="UP001241092">
    <property type="component" value="Chromosome"/>
</dbReference>
<name>A0AAI8TUE2_MYCME</name>
<accession>A0AAI8TUE2</accession>
<dbReference type="EMBL" id="AP027452">
    <property type="protein sequence ID" value="BDY28727.1"/>
    <property type="molecule type" value="Genomic_DNA"/>
</dbReference>
<evidence type="ECO:0000313" key="1">
    <source>
        <dbReference type="EMBL" id="BDY28727.1"/>
    </source>
</evidence>
<gene>
    <name evidence="1" type="ORF">hbim_02662</name>
</gene>